<evidence type="ECO:0000256" key="8">
    <source>
        <dbReference type="SAM" id="Phobius"/>
    </source>
</evidence>
<evidence type="ECO:0000256" key="7">
    <source>
        <dbReference type="ARBA" id="ARBA00023224"/>
    </source>
</evidence>
<evidence type="ECO:0000313" key="10">
    <source>
        <dbReference type="Proteomes" id="UP000708208"/>
    </source>
</evidence>
<feature type="transmembrane region" description="Helical" evidence="8">
    <location>
        <begin position="201"/>
        <end position="220"/>
    </location>
</feature>
<feature type="transmembrane region" description="Helical" evidence="8">
    <location>
        <begin position="162"/>
        <end position="181"/>
    </location>
</feature>
<protein>
    <recommendedName>
        <fullName evidence="11">Gustatory receptor</fullName>
    </recommendedName>
</protein>
<evidence type="ECO:0000256" key="6">
    <source>
        <dbReference type="ARBA" id="ARBA00023170"/>
    </source>
</evidence>
<gene>
    <name evidence="9" type="ORF">AFUS01_LOCUS39118</name>
</gene>
<keyword evidence="2" id="KW-1003">Cell membrane</keyword>
<dbReference type="PANTHER" id="PTHR21143">
    <property type="entry name" value="INVERTEBRATE GUSTATORY RECEPTOR"/>
    <property type="match status" value="1"/>
</dbReference>
<evidence type="ECO:0000256" key="3">
    <source>
        <dbReference type="ARBA" id="ARBA00022692"/>
    </source>
</evidence>
<comment type="caution">
    <text evidence="9">The sequence shown here is derived from an EMBL/GenBank/DDBJ whole genome shotgun (WGS) entry which is preliminary data.</text>
</comment>
<dbReference type="AlphaFoldDB" id="A0A8J2PQB2"/>
<evidence type="ECO:0000256" key="4">
    <source>
        <dbReference type="ARBA" id="ARBA00022989"/>
    </source>
</evidence>
<keyword evidence="7" id="KW-0807">Transducer</keyword>
<evidence type="ECO:0008006" key="11">
    <source>
        <dbReference type="Google" id="ProtNLM"/>
    </source>
</evidence>
<dbReference type="PANTHER" id="PTHR21143:SF133">
    <property type="entry name" value="GUSTATORY AND PHEROMONE RECEPTOR 32A-RELATED"/>
    <property type="match status" value="1"/>
</dbReference>
<dbReference type="GO" id="GO:0008049">
    <property type="term" value="P:male courtship behavior"/>
    <property type="evidence" value="ECO:0007669"/>
    <property type="project" value="TreeGrafter"/>
</dbReference>
<evidence type="ECO:0000256" key="2">
    <source>
        <dbReference type="ARBA" id="ARBA00022475"/>
    </source>
</evidence>
<sequence>MILETTVLLVSGRFFRCKFMKGWAGLNEVYHGLCDAAADLQRIRVGSYIAVVIVALEHILVFIFSFLEANSCSVAKCRGYLLIIVESLRINLTWLIPTSLSLMFFFICLLIRSHFVTISEMLACILKKPNPKLHTKIDMVRILHEQLCETVSDFESYFGVQLLITLCTSCFMITVGAYSYIVQGEGISTAVYENAGWASKGQMYGAILMIIAIVTGGEMVTKAAVSSAPVLNSLSLSTLDDKSQIQVTAFLQKISAFPTKIRALRITTVSTTFLASASKNIITYLLVLMQFKLSLENSKKDNLNLTSFGGNNTCDDGRVPSS</sequence>
<dbReference type="Proteomes" id="UP000708208">
    <property type="component" value="Unassembled WGS sequence"/>
</dbReference>
<evidence type="ECO:0000313" key="9">
    <source>
        <dbReference type="EMBL" id="CAG7829244.1"/>
    </source>
</evidence>
<comment type="subcellular location">
    <subcellularLocation>
        <location evidence="1">Cell membrane</location>
        <topology evidence="1">Multi-pass membrane protein</topology>
    </subcellularLocation>
</comment>
<dbReference type="GO" id="GO:0050909">
    <property type="term" value="P:sensory perception of taste"/>
    <property type="evidence" value="ECO:0007669"/>
    <property type="project" value="InterPro"/>
</dbReference>
<dbReference type="GO" id="GO:0007635">
    <property type="term" value="P:chemosensory behavior"/>
    <property type="evidence" value="ECO:0007669"/>
    <property type="project" value="TreeGrafter"/>
</dbReference>
<dbReference type="Pfam" id="PF08395">
    <property type="entry name" value="7tm_7"/>
    <property type="match status" value="1"/>
</dbReference>
<dbReference type="EMBL" id="CAJVCH010550689">
    <property type="protein sequence ID" value="CAG7829244.1"/>
    <property type="molecule type" value="Genomic_DNA"/>
</dbReference>
<dbReference type="GO" id="GO:0043025">
    <property type="term" value="C:neuronal cell body"/>
    <property type="evidence" value="ECO:0007669"/>
    <property type="project" value="TreeGrafter"/>
</dbReference>
<reference evidence="9" key="1">
    <citation type="submission" date="2021-06" db="EMBL/GenBank/DDBJ databases">
        <authorList>
            <person name="Hodson N. C."/>
            <person name="Mongue J. A."/>
            <person name="Jaron S. K."/>
        </authorList>
    </citation>
    <scope>NUCLEOTIDE SEQUENCE</scope>
</reference>
<dbReference type="GO" id="GO:0007165">
    <property type="term" value="P:signal transduction"/>
    <property type="evidence" value="ECO:0007669"/>
    <property type="project" value="UniProtKB-KW"/>
</dbReference>
<name>A0A8J2PQB2_9HEXA</name>
<evidence type="ECO:0000256" key="5">
    <source>
        <dbReference type="ARBA" id="ARBA00023136"/>
    </source>
</evidence>
<keyword evidence="3 8" id="KW-0812">Transmembrane</keyword>
<keyword evidence="5 8" id="KW-0472">Membrane</keyword>
<keyword evidence="6" id="KW-0675">Receptor</keyword>
<feature type="transmembrane region" description="Helical" evidence="8">
    <location>
        <begin position="45"/>
        <end position="67"/>
    </location>
</feature>
<dbReference type="OrthoDB" id="6755625at2759"/>
<dbReference type="GO" id="GO:0005886">
    <property type="term" value="C:plasma membrane"/>
    <property type="evidence" value="ECO:0007669"/>
    <property type="project" value="UniProtKB-SubCell"/>
</dbReference>
<dbReference type="GO" id="GO:0030425">
    <property type="term" value="C:dendrite"/>
    <property type="evidence" value="ECO:0007669"/>
    <property type="project" value="TreeGrafter"/>
</dbReference>
<dbReference type="InterPro" id="IPR013604">
    <property type="entry name" value="7TM_chemorcpt"/>
</dbReference>
<organism evidence="9 10">
    <name type="scientific">Allacma fusca</name>
    <dbReference type="NCBI Taxonomy" id="39272"/>
    <lineage>
        <taxon>Eukaryota</taxon>
        <taxon>Metazoa</taxon>
        <taxon>Ecdysozoa</taxon>
        <taxon>Arthropoda</taxon>
        <taxon>Hexapoda</taxon>
        <taxon>Collembola</taxon>
        <taxon>Symphypleona</taxon>
        <taxon>Sminthuridae</taxon>
        <taxon>Allacma</taxon>
    </lineage>
</organism>
<proteinExistence type="predicted"/>
<keyword evidence="10" id="KW-1185">Reference proteome</keyword>
<keyword evidence="4 8" id="KW-1133">Transmembrane helix</keyword>
<evidence type="ECO:0000256" key="1">
    <source>
        <dbReference type="ARBA" id="ARBA00004651"/>
    </source>
</evidence>
<dbReference type="GO" id="GO:0030424">
    <property type="term" value="C:axon"/>
    <property type="evidence" value="ECO:0007669"/>
    <property type="project" value="TreeGrafter"/>
</dbReference>
<accession>A0A8J2PQB2</accession>